<evidence type="ECO:0000256" key="1">
    <source>
        <dbReference type="ARBA" id="ARBA00022741"/>
    </source>
</evidence>
<sequence length="976" mass="108889">MTQTEVADDLQFAPGEVVIVRDAEWLVTNTEQTTSGTLVRCIGLSELVRDTAGAFYTDLDTITRLDTREARVVGDGSPQYRTARLWLEATLRRQPTPTSESKLTVSTQMLADPLNYQLTAVKRAFDQEQLRPRLLIADAVGLGKTIEIGMILSELVRRGEGERILIVTPRHVLEQMQREMWTRFALPFVRLDSLGLQRVRQQLPATRNPFSYFKRAIISIDTLKQDQYRAHLQHFRWDAVVIDESHNITGATLNNRLARTLAPNTHALILASATPHNGKKESFAELIRLLEPSAVRPDGTVDRKAVNRLVLRRHRHSPEVQREVGADWAERKPPQNIRIDAKPAENRLAEHLASTWLKPQTASPYSGENKGLFPWTLAKAFLSSPVAFLETVRERRKRLGDSAAEIREGHALDELETLAQRSLDEGSAKLDALLGYLKNIGIGRGKDVRAVVFSERVATLGWLREQVKKNLKLADEEIRILHGGLSDTEQQEIVEEFRKASSKLRVLITGDVASEGVNLHSQCHELIHFDIPWSLIRIEQRNGRIDRYGQRTEPQITTLLLDFDNELFAGDANVLARLVEREDEAHRALGDTASLMGKYDAKAEEDEIRKVLAGTKTLDDVVAPPEQILQQDTEDPFLQYLIDAAQQGDPQQAPPEQTTAQSQKPTHQTPTDTIPAPGLFPDAGTFLKAGLSAAFKSGPANSLDHNGVGFKANDTDFTLSLTPPRDLNQRLRVLPQSYLAERRVTERITMTTSKDAAKRALADAQNSVTSPSLWPSEHFLGPLHPVLDWVADKTLTSLGRNEVFAVRGQVDVPTVYLLATISDKQARTVASMHITQFGPSPGMLFSETHANANEALTRLGLTAEHQLVNPGAVDTSALAGYIPAAVDKTQQHARNQLDNITEAIERRVRHWLERVAEWEADARQLVQRRELKTRANEISEEAQLAEALRPHHVSVRPLLVVVPNDSATSNDTEGAR</sequence>
<evidence type="ECO:0000259" key="6">
    <source>
        <dbReference type="PROSITE" id="PS51192"/>
    </source>
</evidence>
<dbReference type="EMBL" id="CP097160">
    <property type="protein sequence ID" value="UQN13962.1"/>
    <property type="molecule type" value="Genomic_DNA"/>
</dbReference>
<dbReference type="SUPFAM" id="SSF52540">
    <property type="entry name" value="P-loop containing nucleoside triphosphate hydrolases"/>
    <property type="match status" value="2"/>
</dbReference>
<dbReference type="InterPro" id="IPR014001">
    <property type="entry name" value="Helicase_ATP-bd"/>
</dbReference>
<name>A0ABY4MUW8_9MICO</name>
<dbReference type="InterPro" id="IPR038718">
    <property type="entry name" value="SNF2-like_sf"/>
</dbReference>
<organism evidence="8">
    <name type="scientific">Gulosibacter sediminis</name>
    <dbReference type="NCBI Taxonomy" id="1729695"/>
    <lineage>
        <taxon>Bacteria</taxon>
        <taxon>Bacillati</taxon>
        <taxon>Actinomycetota</taxon>
        <taxon>Actinomycetes</taxon>
        <taxon>Micrococcales</taxon>
        <taxon>Microbacteriaceae</taxon>
        <taxon>Gulosibacter</taxon>
    </lineage>
</organism>
<dbReference type="Gene3D" id="3.40.50.300">
    <property type="entry name" value="P-loop containing nucleotide triphosphate hydrolases"/>
    <property type="match status" value="1"/>
</dbReference>
<evidence type="ECO:0000256" key="2">
    <source>
        <dbReference type="ARBA" id="ARBA00022801"/>
    </source>
</evidence>
<dbReference type="GO" id="GO:0004386">
    <property type="term" value="F:helicase activity"/>
    <property type="evidence" value="ECO:0007669"/>
    <property type="project" value="UniProtKB-KW"/>
</dbReference>
<feature type="domain" description="Helicase ATP-binding" evidence="6">
    <location>
        <begin position="125"/>
        <end position="293"/>
    </location>
</feature>
<dbReference type="InterPro" id="IPR049730">
    <property type="entry name" value="SNF2/RAD54-like_C"/>
</dbReference>
<evidence type="ECO:0000256" key="3">
    <source>
        <dbReference type="ARBA" id="ARBA00022806"/>
    </source>
</evidence>
<gene>
    <name evidence="8" type="ORF">M3M28_07755</name>
</gene>
<evidence type="ECO:0000256" key="4">
    <source>
        <dbReference type="ARBA" id="ARBA00022840"/>
    </source>
</evidence>
<dbReference type="PROSITE" id="PS51194">
    <property type="entry name" value="HELICASE_CTER"/>
    <property type="match status" value="1"/>
</dbReference>
<keyword evidence="3 8" id="KW-0347">Helicase</keyword>
<dbReference type="PANTHER" id="PTHR45766:SF6">
    <property type="entry name" value="SWI_SNF-RELATED MATRIX-ASSOCIATED ACTIN-DEPENDENT REGULATOR OF CHROMATIN SUBFAMILY A-LIKE PROTEIN 1"/>
    <property type="match status" value="1"/>
</dbReference>
<evidence type="ECO:0000256" key="5">
    <source>
        <dbReference type="SAM" id="MobiDB-lite"/>
    </source>
</evidence>
<keyword evidence="2" id="KW-0378">Hydrolase</keyword>
<keyword evidence="1" id="KW-0547">Nucleotide-binding</keyword>
<feature type="region of interest" description="Disordered" evidence="5">
    <location>
        <begin position="647"/>
        <end position="674"/>
    </location>
</feature>
<dbReference type="Pfam" id="PF00271">
    <property type="entry name" value="Helicase_C"/>
    <property type="match status" value="1"/>
</dbReference>
<dbReference type="CDD" id="cd18793">
    <property type="entry name" value="SF2_C_SNF"/>
    <property type="match status" value="1"/>
</dbReference>
<proteinExistence type="predicted"/>
<dbReference type="CDD" id="cd18011">
    <property type="entry name" value="DEXDc_RapA"/>
    <property type="match status" value="1"/>
</dbReference>
<protein>
    <submittedName>
        <fullName evidence="8">DEAD/DEAH box helicase</fullName>
    </submittedName>
</protein>
<dbReference type="InterPro" id="IPR027417">
    <property type="entry name" value="P-loop_NTPase"/>
</dbReference>
<keyword evidence="4" id="KW-0067">ATP-binding</keyword>
<evidence type="ECO:0000259" key="7">
    <source>
        <dbReference type="PROSITE" id="PS51194"/>
    </source>
</evidence>
<dbReference type="SMART" id="SM00490">
    <property type="entry name" value="HELICc"/>
    <property type="match status" value="1"/>
</dbReference>
<dbReference type="InterPro" id="IPR057342">
    <property type="entry name" value="DEXDc_RapA"/>
</dbReference>
<dbReference type="Pfam" id="PF00176">
    <property type="entry name" value="SNF2-rel_dom"/>
    <property type="match status" value="1"/>
</dbReference>
<dbReference type="PROSITE" id="PS51192">
    <property type="entry name" value="HELICASE_ATP_BIND_1"/>
    <property type="match status" value="1"/>
</dbReference>
<reference evidence="8" key="1">
    <citation type="submission" date="2022-05" db="EMBL/GenBank/DDBJ databases">
        <title>Complete genome sequence of toluene-degrading Gulosibacter sediminis strain ACHW.36C.</title>
        <authorList>
            <person name="Wai A.C."/>
            <person name="Lai G.K."/>
            <person name="Griffin S.D."/>
            <person name="Leung F.C."/>
        </authorList>
    </citation>
    <scope>NUCLEOTIDE SEQUENCE [LARGE SCALE GENOMIC DNA]</scope>
    <source>
        <strain evidence="8">ACHW.36C</strain>
    </source>
</reference>
<evidence type="ECO:0000313" key="8">
    <source>
        <dbReference type="EMBL" id="UQN13962.1"/>
    </source>
</evidence>
<dbReference type="InterPro" id="IPR000330">
    <property type="entry name" value="SNF2_N"/>
</dbReference>
<feature type="domain" description="Helicase C-terminal" evidence="7">
    <location>
        <begin position="429"/>
        <end position="597"/>
    </location>
</feature>
<dbReference type="PANTHER" id="PTHR45766">
    <property type="entry name" value="DNA ANNEALING HELICASE AND ENDONUCLEASE ZRANB3 FAMILY MEMBER"/>
    <property type="match status" value="1"/>
</dbReference>
<dbReference type="SMART" id="SM00487">
    <property type="entry name" value="DEXDc"/>
    <property type="match status" value="1"/>
</dbReference>
<feature type="compositionally biased region" description="Low complexity" evidence="5">
    <location>
        <begin position="647"/>
        <end position="663"/>
    </location>
</feature>
<dbReference type="Gene3D" id="3.40.50.10810">
    <property type="entry name" value="Tandem AAA-ATPase domain"/>
    <property type="match status" value="1"/>
</dbReference>
<dbReference type="InterPro" id="IPR001650">
    <property type="entry name" value="Helicase_C-like"/>
</dbReference>
<accession>A0ABY4MUW8</accession>